<dbReference type="EMBL" id="JALHAT010000018">
    <property type="protein sequence ID" value="MCJ1961282.1"/>
    <property type="molecule type" value="Genomic_DNA"/>
</dbReference>
<comment type="caution">
    <text evidence="1">The sequence shown here is derived from an EMBL/GenBank/DDBJ whole genome shotgun (WGS) entry which is preliminary data.</text>
</comment>
<evidence type="ECO:0000313" key="2">
    <source>
        <dbReference type="Proteomes" id="UP001162802"/>
    </source>
</evidence>
<accession>A0ABT0ADK3</accession>
<name>A0ABT0ADK3_9SPHN</name>
<proteinExistence type="predicted"/>
<gene>
    <name evidence="1" type="ORF">MTR65_11365</name>
</gene>
<organism evidence="1 2">
    <name type="scientific">Novosphingobium mangrovi</name>
    <name type="common">ex Hu et al. 2023</name>
    <dbReference type="NCBI Taxonomy" id="2930094"/>
    <lineage>
        <taxon>Bacteria</taxon>
        <taxon>Pseudomonadati</taxon>
        <taxon>Pseudomonadota</taxon>
        <taxon>Alphaproteobacteria</taxon>
        <taxon>Sphingomonadales</taxon>
        <taxon>Sphingomonadaceae</taxon>
        <taxon>Novosphingobium</taxon>
    </lineage>
</organism>
<sequence>MSFVFQAGPALAANPQSPGADVTFADLADLADSAPMVIEAQVTRMTRLGAERAPGLAPGIARFYVEADTRALLVGNSPIGESLRYLVDMPLDSRGKGEDLKDRMVILFARAVPGRSGEVQLIEPDSQLLFTPTLDAKLRGLLRETVAPDAPGEITGVRELLYVPGTLAGQGETQIFLNTKDGSAASITVRHEPGKPVAWGASFSELVADVTHPPAPETLEWYRLACALPEYPPQGANISQGYDAKRQAQDDYRAVRRQLGPCTRNRS</sequence>
<dbReference type="Proteomes" id="UP001162802">
    <property type="component" value="Unassembled WGS sequence"/>
</dbReference>
<reference evidence="1" key="1">
    <citation type="submission" date="2022-03" db="EMBL/GenBank/DDBJ databases">
        <title>Identification of a novel bacterium isolated from mangrove sediments.</title>
        <authorList>
            <person name="Pan X."/>
        </authorList>
    </citation>
    <scope>NUCLEOTIDE SEQUENCE</scope>
    <source>
        <strain evidence="1">B2637</strain>
    </source>
</reference>
<evidence type="ECO:0008006" key="3">
    <source>
        <dbReference type="Google" id="ProtNLM"/>
    </source>
</evidence>
<keyword evidence="2" id="KW-1185">Reference proteome</keyword>
<dbReference type="RefSeq" id="WP_243800208.1">
    <property type="nucleotide sequence ID" value="NZ_JALHAT010000018.1"/>
</dbReference>
<evidence type="ECO:0000313" key="1">
    <source>
        <dbReference type="EMBL" id="MCJ1961282.1"/>
    </source>
</evidence>
<protein>
    <recommendedName>
        <fullName evidence="3">DUF4384 domain-containing protein</fullName>
    </recommendedName>
</protein>